<dbReference type="Pfam" id="PF16861">
    <property type="entry name" value="Carbam_trans_C"/>
    <property type="match status" value="1"/>
</dbReference>
<dbReference type="InterPro" id="IPR031730">
    <property type="entry name" value="Carbam_trans_C"/>
</dbReference>
<evidence type="ECO:0000313" key="5">
    <source>
        <dbReference type="Proteomes" id="UP001596263"/>
    </source>
</evidence>
<reference evidence="5" key="1">
    <citation type="journal article" date="2019" name="Int. J. Syst. Evol. Microbiol.">
        <title>The Global Catalogue of Microorganisms (GCM) 10K type strain sequencing project: providing services to taxonomists for standard genome sequencing and annotation.</title>
        <authorList>
            <consortium name="The Broad Institute Genomics Platform"/>
            <consortium name="The Broad Institute Genome Sequencing Center for Infectious Disease"/>
            <person name="Wu L."/>
            <person name="Ma J."/>
        </authorList>
    </citation>
    <scope>NUCLEOTIDE SEQUENCE [LARGE SCALE GENOMIC DNA]</scope>
    <source>
        <strain evidence="5">KCTC 42586</strain>
    </source>
</reference>
<evidence type="ECO:0000313" key="4">
    <source>
        <dbReference type="EMBL" id="MFC5220523.1"/>
    </source>
</evidence>
<proteinExistence type="inferred from homology"/>
<dbReference type="CDD" id="cd24098">
    <property type="entry name" value="ASKHA_NBD_TobZ_N"/>
    <property type="match status" value="1"/>
</dbReference>
<dbReference type="InterPro" id="IPR043129">
    <property type="entry name" value="ATPase_NBD"/>
</dbReference>
<dbReference type="Proteomes" id="UP001596263">
    <property type="component" value="Unassembled WGS sequence"/>
</dbReference>
<dbReference type="EMBL" id="JBHSKM010000050">
    <property type="protein sequence ID" value="MFC5220523.1"/>
    <property type="molecule type" value="Genomic_DNA"/>
</dbReference>
<dbReference type="Gene3D" id="3.90.870.20">
    <property type="entry name" value="Carbamoyltransferase, C-terminal domain"/>
    <property type="match status" value="1"/>
</dbReference>
<dbReference type="InterPro" id="IPR038152">
    <property type="entry name" value="Carbam_trans_C_sf"/>
</dbReference>
<feature type="domain" description="Carbamoyltransferase" evidence="2">
    <location>
        <begin position="5"/>
        <end position="346"/>
    </location>
</feature>
<dbReference type="InterPro" id="IPR051338">
    <property type="entry name" value="NodU/CmcH_Carbamoyltrnsfr"/>
</dbReference>
<gene>
    <name evidence="4" type="ORF">ACFPQ9_42625</name>
</gene>
<dbReference type="InterPro" id="IPR003696">
    <property type="entry name" value="Carbtransf_dom"/>
</dbReference>
<dbReference type="PANTHER" id="PTHR34847:SF1">
    <property type="entry name" value="NODULATION PROTEIN U"/>
    <property type="match status" value="1"/>
</dbReference>
<organism evidence="4 5">
    <name type="scientific">Streptomyces coerulescens</name>
    <dbReference type="NCBI Taxonomy" id="29304"/>
    <lineage>
        <taxon>Bacteria</taxon>
        <taxon>Bacillati</taxon>
        <taxon>Actinomycetota</taxon>
        <taxon>Actinomycetes</taxon>
        <taxon>Kitasatosporales</taxon>
        <taxon>Streptomycetaceae</taxon>
        <taxon>Streptomyces</taxon>
    </lineage>
</organism>
<sequence>MADLVLGISAYYHDSAAALVNGGTVVAAAQEERFTRRRHDPSFPAQAVSYCLREAGASLKDVTAVAYYEDPALKFRRVLSSYAGAAPFAFPGFRDTLPDWLRWKRRTDRTVRRELAALGLGPVPDVVCRRHHESHAASAFYPSPYESAAVLCIDGVGEWATTTLWHGRGDRLEPLAELRFPHSLGMLYSAFTYFCGFKVDSGEYKLMGLAPYGTPRYADLIRERLIDLKPDGSFRLDMRYFEYLRGQVMTGRGFEELFGGPRRRPEGALTEREFDLAASVQQVTEEAVVLLARNAQRRTGETRLCLAGGVALNCVANGKIIRDEIFDGVWVQPAAGDAGGALGAALAVAMESGAERTHLGSGRDAMSGALLGPAYRDEEIRAYLDEAGVPYTALDQDALAARTATELARGKVVGWFQDRMEFGPRALGARSILGDPRDTDMQSAMNQKIKFRESFRPFAPAVLDTDAQDYFELKQESPYMLVVADVAAAQRLPVPDSAGDARGLDRLKVHRSTVPAVTHVDMSARVQTVSPEANPAFHRLLTAFKAETGCPVLVNTSFNVRGEPIVRSPREAYTCFMRTRIDVLVLGGFLLLKEDQPEWAENGDWRDEIPLD</sequence>
<comment type="caution">
    <text evidence="4">The sequence shown here is derived from an EMBL/GenBank/DDBJ whole genome shotgun (WGS) entry which is preliminary data.</text>
</comment>
<protein>
    <submittedName>
        <fullName evidence="4">Carbamoyltransferase</fullName>
    </submittedName>
</protein>
<comment type="similarity">
    <text evidence="1">Belongs to the NodU/CmcH family.</text>
</comment>
<name>A0ABW0CZE4_STRCD</name>
<dbReference type="Pfam" id="PF02543">
    <property type="entry name" value="Carbam_trans_N"/>
    <property type="match status" value="1"/>
</dbReference>
<dbReference type="RefSeq" id="WP_380865397.1">
    <property type="nucleotide sequence ID" value="NZ_JBHSKM010000050.1"/>
</dbReference>
<dbReference type="SUPFAM" id="SSF53067">
    <property type="entry name" value="Actin-like ATPase domain"/>
    <property type="match status" value="1"/>
</dbReference>
<evidence type="ECO:0000259" key="3">
    <source>
        <dbReference type="Pfam" id="PF16861"/>
    </source>
</evidence>
<feature type="domain" description="Carbamoyltransferase C-terminal" evidence="3">
    <location>
        <begin position="404"/>
        <end position="592"/>
    </location>
</feature>
<dbReference type="Gene3D" id="3.30.420.40">
    <property type="match status" value="2"/>
</dbReference>
<keyword evidence="5" id="KW-1185">Reference proteome</keyword>
<evidence type="ECO:0000256" key="1">
    <source>
        <dbReference type="ARBA" id="ARBA00006129"/>
    </source>
</evidence>
<evidence type="ECO:0000259" key="2">
    <source>
        <dbReference type="Pfam" id="PF02543"/>
    </source>
</evidence>
<accession>A0ABW0CZE4</accession>
<dbReference type="PANTHER" id="PTHR34847">
    <property type="entry name" value="NODULATION PROTEIN U"/>
    <property type="match status" value="1"/>
</dbReference>